<dbReference type="CDD" id="cd04084">
    <property type="entry name" value="CBM6_xylanase-like"/>
    <property type="match status" value="1"/>
</dbReference>
<accession>A0AAE3GZZ8</accession>
<feature type="domain" description="DUF1549" evidence="1">
    <location>
        <begin position="146"/>
        <end position="348"/>
    </location>
</feature>
<proteinExistence type="predicted"/>
<organism evidence="4 5">
    <name type="scientific">Lacihabitans soyangensis</name>
    <dbReference type="NCBI Taxonomy" id="869394"/>
    <lineage>
        <taxon>Bacteria</taxon>
        <taxon>Pseudomonadati</taxon>
        <taxon>Bacteroidota</taxon>
        <taxon>Cytophagia</taxon>
        <taxon>Cytophagales</taxon>
        <taxon>Leadbetterellaceae</taxon>
        <taxon>Lacihabitans</taxon>
    </lineage>
</organism>
<evidence type="ECO:0000259" key="2">
    <source>
        <dbReference type="Pfam" id="PF07587"/>
    </source>
</evidence>
<dbReference type="SUPFAM" id="SSF46626">
    <property type="entry name" value="Cytochrome c"/>
    <property type="match status" value="1"/>
</dbReference>
<dbReference type="Gene3D" id="2.60.120.260">
    <property type="entry name" value="Galactose-binding domain-like"/>
    <property type="match status" value="1"/>
</dbReference>
<gene>
    <name evidence="4" type="ORF">EGI31_02275</name>
</gene>
<dbReference type="Proteomes" id="UP001204144">
    <property type="component" value="Unassembled WGS sequence"/>
</dbReference>
<dbReference type="PANTHER" id="PTHR35889:SF3">
    <property type="entry name" value="F-BOX DOMAIN-CONTAINING PROTEIN"/>
    <property type="match status" value="1"/>
</dbReference>
<dbReference type="GO" id="GO:0020037">
    <property type="term" value="F:heme binding"/>
    <property type="evidence" value="ECO:0007669"/>
    <property type="project" value="InterPro"/>
</dbReference>
<dbReference type="InterPro" id="IPR011444">
    <property type="entry name" value="DUF1549"/>
</dbReference>
<dbReference type="Pfam" id="PF07635">
    <property type="entry name" value="PSCyt1"/>
    <property type="match status" value="1"/>
</dbReference>
<reference evidence="4 5" key="1">
    <citation type="submission" date="2018-11" db="EMBL/GenBank/DDBJ databases">
        <title>Novel bacteria species description.</title>
        <authorList>
            <person name="Han J.-H."/>
        </authorList>
    </citation>
    <scope>NUCLEOTIDE SEQUENCE [LARGE SCALE GENOMIC DNA]</scope>
    <source>
        <strain evidence="4 5">KCTC23259</strain>
    </source>
</reference>
<sequence length="894" mass="102033">MSFLRYFIGAFLILGLYSCSIFEEKIDYSSQVKPIINKNCISCHGGVKKQGGYSLLFKEEAFSKGKSGRIGIVPGDASASEFIRRLTLKDPEERMPHEKEPLSDEEVKILTKWIDQGAEWEQHWAFVPVSNPEVPKINNDWLKNDIDKFIYENAERQGLKTSSLAPKEDLARRAALDVIGFPASDKTKAIFLKNNLYETYVDSLLASPAYGEKWTSMWLDMARYADTKGYERDGGRNIWRYRDWLIKAFNADMPYDQFLKEQIAGDLLPEPSENQLIATAFHRNTMTNDEGGTDNEEFRTAAVLDRVNTTWETLMGTSFSCVQCHSHPYDPIRFEEYYKFLAFFNNSRDEDTYSEYPVLRHFDEKQRADLARVDNWLAKTFSANEKKELITFLKTLQPSHNSLKCDEMLNAALADTKWLAMRNNSSARLKSVNLEGKTKLIMNFKVYVKGVFEIKTDNLNGKTLGSYKLSPEKEKGGWRTIELPINATSRVHDLFFTFKSPELKDPNANGIMFDWFYFTKGLPDNSPENKTVFWNLLNAPVEQTPIMFENPADFSRKTRIFERGSWLSQGNEVSPAVPAVLGKLPKGAPTNRLGLALWMTSKENPLVARTMVNRVWEQIFGTGLVETLEDLGSQGAVPTNQALLDYLSYKFMNDYNWSVKKLIKEIMLSATYQQDSKLTPEGIEKDPSNRYLARGPRVRLSAEQIRDQALAISGVLNPKMYGPPVMPYQPEGIWSSPYSGDKWIKAQNENQYRRAVYTFWKRTSPYPSMISFDGVGREICVSRRIRTNTPLQALVTLNDSVYVDLSAKLAQKSLSVSKNNFQESIKKAYGFAIGKEMKKEKFDILLRLYQSTLTLYKKDPSKSKELLGNPNPELAALVLVCNSILNLDEVITKS</sequence>
<dbReference type="AlphaFoldDB" id="A0AAE3GZZ8"/>
<comment type="caution">
    <text evidence="4">The sequence shown here is derived from an EMBL/GenBank/DDBJ whole genome shotgun (WGS) entry which is preliminary data.</text>
</comment>
<evidence type="ECO:0000313" key="4">
    <source>
        <dbReference type="EMBL" id="MCP9761765.1"/>
    </source>
</evidence>
<dbReference type="PROSITE" id="PS51257">
    <property type="entry name" value="PROKAR_LIPOPROTEIN"/>
    <property type="match status" value="1"/>
</dbReference>
<dbReference type="GO" id="GO:0009055">
    <property type="term" value="F:electron transfer activity"/>
    <property type="evidence" value="ECO:0007669"/>
    <property type="project" value="InterPro"/>
</dbReference>
<dbReference type="Pfam" id="PF07583">
    <property type="entry name" value="PSCyt2"/>
    <property type="match status" value="1"/>
</dbReference>
<evidence type="ECO:0000313" key="5">
    <source>
        <dbReference type="Proteomes" id="UP001204144"/>
    </source>
</evidence>
<dbReference type="RefSeq" id="WP_255035506.1">
    <property type="nucleotide sequence ID" value="NZ_RJUF01000003.1"/>
</dbReference>
<protein>
    <submittedName>
        <fullName evidence="4">DUF1553 domain-containing protein</fullName>
    </submittedName>
</protein>
<dbReference type="InterPro" id="IPR036909">
    <property type="entry name" value="Cyt_c-like_dom_sf"/>
</dbReference>
<feature type="domain" description="Cytochrome C Planctomycete-type" evidence="3">
    <location>
        <begin position="40"/>
        <end position="96"/>
    </location>
</feature>
<feature type="domain" description="DUF1553" evidence="2">
    <location>
        <begin position="591"/>
        <end position="848"/>
    </location>
</feature>
<evidence type="ECO:0000259" key="1">
    <source>
        <dbReference type="Pfam" id="PF07583"/>
    </source>
</evidence>
<dbReference type="Pfam" id="PF07587">
    <property type="entry name" value="PSD1"/>
    <property type="match status" value="1"/>
</dbReference>
<keyword evidence="5" id="KW-1185">Reference proteome</keyword>
<dbReference type="PANTHER" id="PTHR35889">
    <property type="entry name" value="CYCLOINULO-OLIGOSACCHARIDE FRUCTANOTRANSFERASE-RELATED"/>
    <property type="match status" value="1"/>
</dbReference>
<evidence type="ECO:0000259" key="3">
    <source>
        <dbReference type="Pfam" id="PF07635"/>
    </source>
</evidence>
<name>A0AAE3GZZ8_9BACT</name>
<dbReference type="InterPro" id="IPR011429">
    <property type="entry name" value="Cyt_c_Planctomycete-type"/>
</dbReference>
<dbReference type="InterPro" id="IPR022655">
    <property type="entry name" value="DUF1553"/>
</dbReference>
<dbReference type="EMBL" id="RJUF01000003">
    <property type="protein sequence ID" value="MCP9761765.1"/>
    <property type="molecule type" value="Genomic_DNA"/>
</dbReference>